<evidence type="ECO:0000256" key="2">
    <source>
        <dbReference type="SAM" id="Phobius"/>
    </source>
</evidence>
<protein>
    <submittedName>
        <fullName evidence="3">Uncharacterized protein</fullName>
    </submittedName>
</protein>
<proteinExistence type="predicted"/>
<dbReference type="AlphaFoldDB" id="A0A3D9T249"/>
<feature type="transmembrane region" description="Helical" evidence="2">
    <location>
        <begin position="197"/>
        <end position="219"/>
    </location>
</feature>
<feature type="compositionally biased region" description="Basic residues" evidence="1">
    <location>
        <begin position="179"/>
        <end position="192"/>
    </location>
</feature>
<dbReference type="EMBL" id="QTTT01000001">
    <property type="protein sequence ID" value="REE97911.1"/>
    <property type="molecule type" value="Genomic_DNA"/>
</dbReference>
<evidence type="ECO:0000256" key="1">
    <source>
        <dbReference type="SAM" id="MobiDB-lite"/>
    </source>
</evidence>
<evidence type="ECO:0000313" key="3">
    <source>
        <dbReference type="EMBL" id="REE97911.1"/>
    </source>
</evidence>
<sequence>MRERGRGTGGRSGTLLRDGAFGILGIVLAGLLVVAVVRLLGVRRGGAAGRRAVGNGPLRPRHGEGDTAEPMDDTRDGSQGPEDPRWQGEGSLPLGDASRPDSSVPGSPRGADSQAPGDPWWDRSRQAGGAGWSEPEAPRSDGPVPGPTGSRGEGEPAEARQREGGDARGPQDAGDARQRGRRGSGKAKRRGVRSGGLMKEGVIPVIAAVAGALVVAGVVDAIGSRQGDTEEKTAEPVAEATQKERRSKFVAAVRGTGDALVVRDIETGEDIGVDVGAPRGRRFHQVATAGDGSYVVSAYGEGQISFHDLVLSKDGLPKDLTQIPGVTLRGVSNGGSDMAVNVDGHRIAYVTYGGGTSQIEIASARPADRRKWTTASKGRISSLSWAGDILSFVWTTTRNGAERRQVRTLNATAPNGSLGASRPLLTLPEGAFAAVLSKNGGTIVAGVRGPAALTFHEFSARDGRPVQSLWKQPLDGSGDFPGLGRDSFSAPLMSRLIDELVRDTPVRVLPAKEFTDVAW</sequence>
<feature type="transmembrane region" description="Helical" evidence="2">
    <location>
        <begin position="20"/>
        <end position="41"/>
    </location>
</feature>
<dbReference type="SUPFAM" id="SSF82171">
    <property type="entry name" value="DPP6 N-terminal domain-like"/>
    <property type="match status" value="1"/>
</dbReference>
<dbReference type="InterPro" id="IPR011042">
    <property type="entry name" value="6-blade_b-propeller_TolB-like"/>
</dbReference>
<keyword evidence="2" id="KW-1133">Transmembrane helix</keyword>
<comment type="caution">
    <text evidence="3">The sequence shown here is derived from an EMBL/GenBank/DDBJ whole genome shotgun (WGS) entry which is preliminary data.</text>
</comment>
<dbReference type="Gene3D" id="2.120.10.30">
    <property type="entry name" value="TolB, C-terminal domain"/>
    <property type="match status" value="1"/>
</dbReference>
<evidence type="ECO:0000313" key="4">
    <source>
        <dbReference type="Proteomes" id="UP000256661"/>
    </source>
</evidence>
<feature type="compositionally biased region" description="Basic and acidic residues" evidence="1">
    <location>
        <begin position="152"/>
        <end position="166"/>
    </location>
</feature>
<gene>
    <name evidence="3" type="ORF">DFJ69_3390</name>
</gene>
<keyword evidence="2" id="KW-0812">Transmembrane</keyword>
<reference evidence="3 4" key="1">
    <citation type="submission" date="2018-08" db="EMBL/GenBank/DDBJ databases">
        <title>Sequencing the genomes of 1000 actinobacteria strains.</title>
        <authorList>
            <person name="Klenk H.-P."/>
        </authorList>
    </citation>
    <scope>NUCLEOTIDE SEQUENCE [LARGE SCALE GENOMIC DNA]</scope>
    <source>
        <strain evidence="3 4">DSM 43927</strain>
    </source>
</reference>
<feature type="region of interest" description="Disordered" evidence="1">
    <location>
        <begin position="46"/>
        <end position="194"/>
    </location>
</feature>
<organism evidence="3 4">
    <name type="scientific">Thermomonospora umbrina</name>
    <dbReference type="NCBI Taxonomy" id="111806"/>
    <lineage>
        <taxon>Bacteria</taxon>
        <taxon>Bacillati</taxon>
        <taxon>Actinomycetota</taxon>
        <taxon>Actinomycetes</taxon>
        <taxon>Streptosporangiales</taxon>
        <taxon>Thermomonosporaceae</taxon>
        <taxon>Thermomonospora</taxon>
    </lineage>
</organism>
<keyword evidence="2" id="KW-0472">Membrane</keyword>
<feature type="compositionally biased region" description="Basic and acidic residues" evidence="1">
    <location>
        <begin position="72"/>
        <end position="86"/>
    </location>
</feature>
<dbReference type="Proteomes" id="UP000256661">
    <property type="component" value="Unassembled WGS sequence"/>
</dbReference>
<keyword evidence="4" id="KW-1185">Reference proteome</keyword>
<name>A0A3D9T249_9ACTN</name>
<accession>A0A3D9T249</accession>